<comment type="caution">
    <text evidence="1">The sequence shown here is derived from an EMBL/GenBank/DDBJ whole genome shotgun (WGS) entry which is preliminary data.</text>
</comment>
<dbReference type="EMBL" id="JABELV010000347">
    <property type="protein sequence ID" value="KAG7527287.1"/>
    <property type="molecule type" value="Genomic_DNA"/>
</dbReference>
<keyword evidence="2" id="KW-1185">Reference proteome</keyword>
<organism evidence="1 2">
    <name type="scientific">Filobasidium floriforme</name>
    <dbReference type="NCBI Taxonomy" id="5210"/>
    <lineage>
        <taxon>Eukaryota</taxon>
        <taxon>Fungi</taxon>
        <taxon>Dikarya</taxon>
        <taxon>Basidiomycota</taxon>
        <taxon>Agaricomycotina</taxon>
        <taxon>Tremellomycetes</taxon>
        <taxon>Filobasidiales</taxon>
        <taxon>Filobasidiaceae</taxon>
        <taxon>Filobasidium</taxon>
    </lineage>
</organism>
<dbReference type="Proteomes" id="UP000812966">
    <property type="component" value="Unassembled WGS sequence"/>
</dbReference>
<proteinExistence type="predicted"/>
<evidence type="ECO:0000313" key="2">
    <source>
        <dbReference type="Proteomes" id="UP000812966"/>
    </source>
</evidence>
<evidence type="ECO:0000313" key="1">
    <source>
        <dbReference type="EMBL" id="KAG7527287.1"/>
    </source>
</evidence>
<reference evidence="1" key="1">
    <citation type="submission" date="2020-04" db="EMBL/GenBank/DDBJ databases">
        <title>Analysis of mating type loci in Filobasidium floriforme.</title>
        <authorList>
            <person name="Nowrousian M."/>
        </authorList>
    </citation>
    <scope>NUCLEOTIDE SEQUENCE</scope>
    <source>
        <strain evidence="1">CBS 6242</strain>
    </source>
</reference>
<name>A0A8K0NPV5_9TREE</name>
<dbReference type="AlphaFoldDB" id="A0A8K0NPV5"/>
<gene>
    <name evidence="1" type="ORF">FFLO_07085</name>
</gene>
<accession>A0A8K0NPV5</accession>
<sequence>MGLSGVEETDGGTRLKVTEESAVSDLQEYFEYLLESHPALEVVQFRCWAHLPLDERAPPVLFRDMIGVKKREASANNSVVTAFDDRIVIDTVDRIIRDTQKRSKQAVALPPITIHGPDGPLNMADALPPELAAHAAAAMSQMMANFVPGIAPIVQPPVNTQPSEDDEWEETG</sequence>
<protein>
    <submittedName>
        <fullName evidence="1">Uncharacterized protein</fullName>
    </submittedName>
</protein>